<dbReference type="Proteomes" id="UP000001819">
    <property type="component" value="Chromosome X"/>
</dbReference>
<keyword evidence="6" id="KW-0812">Transmembrane</keyword>
<comment type="catalytic activity">
    <reaction evidence="1">
        <text>S-ubiquitinyl-[E2 ubiquitin-conjugating enzyme]-L-cysteine + [acceptor protein]-L-lysine = [E2 ubiquitin-conjugating enzyme]-L-cysteine + N(6)-ubiquitinyl-[acceptor protein]-L-lysine.</text>
        <dbReference type="EC" id="2.3.2.26"/>
    </reaction>
</comment>
<dbReference type="KEGG" id="dpo:6899586"/>
<dbReference type="InterPro" id="IPR044611">
    <property type="entry name" value="E3A/B/C-like"/>
</dbReference>
<dbReference type="InParanoid" id="A0A6I8WAD3"/>
<evidence type="ECO:0000256" key="2">
    <source>
        <dbReference type="ARBA" id="ARBA00012485"/>
    </source>
</evidence>
<dbReference type="Gene3D" id="3.90.1750.10">
    <property type="entry name" value="Hect, E3 ligase catalytic domains"/>
    <property type="match status" value="1"/>
</dbReference>
<dbReference type="GO" id="GO:0061630">
    <property type="term" value="F:ubiquitin protein ligase activity"/>
    <property type="evidence" value="ECO:0007669"/>
    <property type="project" value="UniProtKB-EC"/>
</dbReference>
<protein>
    <recommendedName>
        <fullName evidence="2">HECT-type E3 ubiquitin transferase</fullName>
        <ecNumber evidence="2">2.3.2.26</ecNumber>
    </recommendedName>
</protein>
<dbReference type="Gene3D" id="3.30.2160.10">
    <property type="entry name" value="Hect, E3 ligase catalytic domain"/>
    <property type="match status" value="1"/>
</dbReference>
<keyword evidence="3" id="KW-0808">Transferase</keyword>
<evidence type="ECO:0000256" key="5">
    <source>
        <dbReference type="PROSITE-ProRule" id="PRU00104"/>
    </source>
</evidence>
<keyword evidence="6" id="KW-0472">Membrane</keyword>
<dbReference type="EC" id="2.3.2.26" evidence="2"/>
<dbReference type="PANTHER" id="PTHR45700:SF8">
    <property type="entry name" value="HECT-TYPE E3 UBIQUITIN TRANSFERASE"/>
    <property type="match status" value="1"/>
</dbReference>
<comment type="caution">
    <text evidence="5">Lacks conserved residue(s) required for the propagation of feature annotation.</text>
</comment>
<sequence length="309" mass="35761">MAISPTLESSQRLMPYNADLDVILRIFYWPELDWYANVKQEFVKWIMGTPNEFSICNFSFLFDASAKTSMLQADQVVQMHSAMANAANNGIFNLFDYGVPISQYIVLNVTWKNLVQDSLRELQHYSRSDLKKLLKIKFQDEEAEDAGGVHKEFFMLLLDPKYSMFKEFEESRELWFADITYETENMCYLIGVLCGLAIYNFTIINLPFPLALYKKLLNKPVDLSDLQQLSPAEVNSLQALLDYDGENFSETFDLNFEISRQVFGVTQTLSLMPNGEDIGFTLENRQQFVELSNYSLVYPLDYAWDHTPS</sequence>
<dbReference type="GO" id="GO:0000209">
    <property type="term" value="P:protein polyubiquitination"/>
    <property type="evidence" value="ECO:0007669"/>
    <property type="project" value="InterPro"/>
</dbReference>
<feature type="domain" description="HECT" evidence="7">
    <location>
        <begin position="126"/>
        <end position="291"/>
    </location>
</feature>
<dbReference type="GO" id="GO:0009966">
    <property type="term" value="P:regulation of signal transduction"/>
    <property type="evidence" value="ECO:0007669"/>
    <property type="project" value="UniProtKB-ARBA"/>
</dbReference>
<keyword evidence="6" id="KW-1133">Transmembrane helix</keyword>
<organism evidence="8 9">
    <name type="scientific">Drosophila pseudoobscura pseudoobscura</name>
    <name type="common">Fruit fly</name>
    <dbReference type="NCBI Taxonomy" id="46245"/>
    <lineage>
        <taxon>Eukaryota</taxon>
        <taxon>Metazoa</taxon>
        <taxon>Ecdysozoa</taxon>
        <taxon>Arthropoda</taxon>
        <taxon>Hexapoda</taxon>
        <taxon>Insecta</taxon>
        <taxon>Pterygota</taxon>
        <taxon>Neoptera</taxon>
        <taxon>Endopterygota</taxon>
        <taxon>Diptera</taxon>
        <taxon>Brachycera</taxon>
        <taxon>Muscomorpha</taxon>
        <taxon>Ephydroidea</taxon>
        <taxon>Drosophilidae</taxon>
        <taxon>Drosophila</taxon>
        <taxon>Sophophora</taxon>
    </lineage>
</organism>
<proteinExistence type="predicted"/>
<evidence type="ECO:0000256" key="3">
    <source>
        <dbReference type="ARBA" id="ARBA00022679"/>
    </source>
</evidence>
<dbReference type="InterPro" id="IPR000569">
    <property type="entry name" value="HECT_dom"/>
</dbReference>
<evidence type="ECO:0000313" key="9">
    <source>
        <dbReference type="RefSeq" id="XP_033239509.1"/>
    </source>
</evidence>
<evidence type="ECO:0000256" key="6">
    <source>
        <dbReference type="SAM" id="Phobius"/>
    </source>
</evidence>
<dbReference type="RefSeq" id="XP_033239509.1">
    <property type="nucleotide sequence ID" value="XM_033383618.1"/>
</dbReference>
<reference evidence="9" key="1">
    <citation type="submission" date="2025-08" db="UniProtKB">
        <authorList>
            <consortium name="RefSeq"/>
        </authorList>
    </citation>
    <scope>IDENTIFICATION</scope>
    <source>
        <strain evidence="9">MV-25-SWS-2005</strain>
        <tissue evidence="9">Whole body</tissue>
    </source>
</reference>
<keyword evidence="4 5" id="KW-0833">Ubl conjugation pathway</keyword>
<dbReference type="PANTHER" id="PTHR45700">
    <property type="entry name" value="UBIQUITIN-PROTEIN LIGASE E3C"/>
    <property type="match status" value="1"/>
</dbReference>
<evidence type="ECO:0000259" key="7">
    <source>
        <dbReference type="PROSITE" id="PS50237"/>
    </source>
</evidence>
<dbReference type="PROSITE" id="PS50237">
    <property type="entry name" value="HECT"/>
    <property type="match status" value="1"/>
</dbReference>
<dbReference type="AlphaFoldDB" id="A0A6I8WAD3"/>
<dbReference type="Pfam" id="PF00632">
    <property type="entry name" value="HECT"/>
    <property type="match status" value="1"/>
</dbReference>
<dbReference type="InterPro" id="IPR035983">
    <property type="entry name" value="Hect_E3_ubiquitin_ligase"/>
</dbReference>
<evidence type="ECO:0000256" key="1">
    <source>
        <dbReference type="ARBA" id="ARBA00000885"/>
    </source>
</evidence>
<gene>
    <name evidence="9" type="primary">LOC6899586</name>
</gene>
<evidence type="ECO:0000256" key="4">
    <source>
        <dbReference type="ARBA" id="ARBA00022786"/>
    </source>
</evidence>
<dbReference type="SUPFAM" id="SSF56204">
    <property type="entry name" value="Hect, E3 ligase catalytic domain"/>
    <property type="match status" value="1"/>
</dbReference>
<accession>A0A6I8WAD3</accession>
<feature type="transmembrane region" description="Helical" evidence="6">
    <location>
        <begin position="188"/>
        <end position="213"/>
    </location>
</feature>
<name>A0A6I8WAD3_DROPS</name>
<keyword evidence="8" id="KW-1185">Reference proteome</keyword>
<dbReference type="SMART" id="SM00119">
    <property type="entry name" value="HECTc"/>
    <property type="match status" value="1"/>
</dbReference>
<evidence type="ECO:0000313" key="8">
    <source>
        <dbReference type="Proteomes" id="UP000001819"/>
    </source>
</evidence>